<keyword evidence="2" id="KW-1185">Reference proteome</keyword>
<evidence type="ECO:0000313" key="1">
    <source>
        <dbReference type="EMBL" id="GAA5500368.1"/>
    </source>
</evidence>
<sequence length="88" mass="9773">MIDYRAVRAVGDWLIEQGLSTDEALDCYLVLSHADMSYLKVSGLRYQADLSLKVPSRVSRLCSCAGQTQELIELLETVLICPPSIEVL</sequence>
<proteinExistence type="predicted"/>
<protein>
    <submittedName>
        <fullName evidence="1">Uncharacterized protein</fullName>
    </submittedName>
</protein>
<name>A0ABP9V507_9DEIO</name>
<comment type="caution">
    <text evidence="1">The sequence shown here is derived from an EMBL/GenBank/DDBJ whole genome shotgun (WGS) entry which is preliminary data.</text>
</comment>
<accession>A0ABP9V507</accession>
<evidence type="ECO:0000313" key="2">
    <source>
        <dbReference type="Proteomes" id="UP001458946"/>
    </source>
</evidence>
<dbReference type="Proteomes" id="UP001458946">
    <property type="component" value="Unassembled WGS sequence"/>
</dbReference>
<dbReference type="RefSeq" id="WP_353540354.1">
    <property type="nucleotide sequence ID" value="NZ_BAABRN010000001.1"/>
</dbReference>
<organism evidence="1 2">
    <name type="scientific">Deinococcus xinjiangensis</name>
    <dbReference type="NCBI Taxonomy" id="457454"/>
    <lineage>
        <taxon>Bacteria</taxon>
        <taxon>Thermotogati</taxon>
        <taxon>Deinococcota</taxon>
        <taxon>Deinococci</taxon>
        <taxon>Deinococcales</taxon>
        <taxon>Deinococcaceae</taxon>
        <taxon>Deinococcus</taxon>
    </lineage>
</organism>
<gene>
    <name evidence="1" type="ORF">Dxin01_00089</name>
</gene>
<reference evidence="1 2" key="1">
    <citation type="submission" date="2024-02" db="EMBL/GenBank/DDBJ databases">
        <title>Deinococcus xinjiangensis NBRC 107630.</title>
        <authorList>
            <person name="Ichikawa N."/>
            <person name="Katano-Makiyama Y."/>
            <person name="Hidaka K."/>
        </authorList>
    </citation>
    <scope>NUCLEOTIDE SEQUENCE [LARGE SCALE GENOMIC DNA]</scope>
    <source>
        <strain evidence="1 2">NBRC 107630</strain>
    </source>
</reference>
<dbReference type="EMBL" id="BAABRN010000001">
    <property type="protein sequence ID" value="GAA5500368.1"/>
    <property type="molecule type" value="Genomic_DNA"/>
</dbReference>